<dbReference type="OrthoDB" id="3778270at2"/>
<proteinExistence type="predicted"/>
<protein>
    <submittedName>
        <fullName evidence="1">Nitroreductase</fullName>
    </submittedName>
</protein>
<organism evidence="1 2">
    <name type="scientific">Mycolicibacterium iranicum</name>
    <name type="common">Mycobacterium iranicum</name>
    <dbReference type="NCBI Taxonomy" id="912594"/>
    <lineage>
        <taxon>Bacteria</taxon>
        <taxon>Bacillati</taxon>
        <taxon>Actinomycetota</taxon>
        <taxon>Actinomycetes</taxon>
        <taxon>Mycobacteriales</taxon>
        <taxon>Mycobacteriaceae</taxon>
        <taxon>Mycolicibacterium</taxon>
    </lineage>
</organism>
<dbReference type="Gene3D" id="2.30.110.10">
    <property type="entry name" value="Electron Transport, Fmn-binding Protein, Chain A"/>
    <property type="match status" value="1"/>
</dbReference>
<dbReference type="AlphaFoldDB" id="A0A178LUJ1"/>
<dbReference type="InterPro" id="IPR012349">
    <property type="entry name" value="Split_barrel_FMN-bd"/>
</dbReference>
<name>A0A178LUJ1_MYCIR</name>
<dbReference type="InterPro" id="IPR004378">
    <property type="entry name" value="F420H2_quin_Rdtase"/>
</dbReference>
<dbReference type="NCBIfam" id="TIGR00026">
    <property type="entry name" value="hi_GC_TIGR00026"/>
    <property type="match status" value="1"/>
</dbReference>
<evidence type="ECO:0000313" key="1">
    <source>
        <dbReference type="EMBL" id="OAN36922.1"/>
    </source>
</evidence>
<dbReference type="Proteomes" id="UP000078396">
    <property type="component" value="Unassembled WGS sequence"/>
</dbReference>
<sequence length="130" mass="14397">MPIPKSVARLNRVGLNKFTQHIAPWAPGFGLVIHQGRSSGRSYTTPVNVFRTPTGVRIALTYGADSQWVKNVVAAQGCTLRTQGRTLTLSDPRIVHDPERTSIRPLERRILGMLAVDDFLDLNEYQESAG</sequence>
<reference evidence="1 2" key="1">
    <citation type="submission" date="2016-04" db="EMBL/GenBank/DDBJ databases">
        <title>Draft Genome Sequences of Staphylococcus capitis Strain H36, S. capitis Strain H65, S. cohnii Strain H62, S. hominis Strain H69, Mycobacterium iranicum Strain H39, Plantibacter sp. Strain H53, Pseudomonas oryzihabitans Strain H72, and Microbacterium sp. Strain H83, isolated from residential settings.</title>
        <authorList>
            <person name="Lymperopoulou D."/>
            <person name="Adams R.I."/>
            <person name="Lindow S."/>
            <person name="Coil D.A."/>
            <person name="Jospin G."/>
            <person name="Eisen J.A."/>
        </authorList>
    </citation>
    <scope>NUCLEOTIDE SEQUENCE [LARGE SCALE GENOMIC DNA]</scope>
    <source>
        <strain evidence="1 2">H39</strain>
    </source>
</reference>
<gene>
    <name evidence="1" type="ORF">A4X20_06075</name>
</gene>
<accession>A0A178LUJ1</accession>
<dbReference type="GO" id="GO:0016491">
    <property type="term" value="F:oxidoreductase activity"/>
    <property type="evidence" value="ECO:0007669"/>
    <property type="project" value="InterPro"/>
</dbReference>
<dbReference type="RefSeq" id="WP_064283125.1">
    <property type="nucleotide sequence ID" value="NZ_LWCS01000032.1"/>
</dbReference>
<comment type="caution">
    <text evidence="1">The sequence shown here is derived from an EMBL/GenBank/DDBJ whole genome shotgun (WGS) entry which is preliminary data.</text>
</comment>
<evidence type="ECO:0000313" key="2">
    <source>
        <dbReference type="Proteomes" id="UP000078396"/>
    </source>
</evidence>
<dbReference type="EMBL" id="LWCS01000032">
    <property type="protein sequence ID" value="OAN36922.1"/>
    <property type="molecule type" value="Genomic_DNA"/>
</dbReference>